<dbReference type="Proteomes" id="UP000053593">
    <property type="component" value="Unassembled WGS sequence"/>
</dbReference>
<dbReference type="PANTHER" id="PTHR13379:SF0">
    <property type="entry name" value="UPF0415 PROTEIN C7ORF25"/>
    <property type="match status" value="1"/>
</dbReference>
<dbReference type="AlphaFoldDB" id="A0A0D0ANX9"/>
<sequence>MSGSSSSHPELRNLRDHLQTIHDSISHFQPPARRPPILDSSLEVIQNLVEDTHWLQYDNIPGLKKLKESIKVDLDALDKFLEDPACDNLPPLSTNAPYLIAVWNEVLCARAPVICVFKSFSSTSEDSSSANEAKRPSAQNGRVQGTKVDVVADCGRQWIRLNTIKNSRILAEFREIDSYLTDDESSDEEDEDYRPSLAQKEFDNSVLRMGRSLVAAANANPLQLPISNSDEIIPRITMRLTRLDPDTEPKEPRIAQTIQVLIDMGIDVQLGERTVEEIPRVKPSTAPHPSSLVFEPTTRINLDLSVLIALVSDLTHSPLPTSVEEANSRFIPPERYLEWKKKLNATKAKAKKLIDPDFNDEDFELSLPAQQDMAKTSRALTNQVLQEMGKGLLQEMADRLNAVEPNILLDRRNVEFWTTREARDRCLRIVAKVGGSKEKRRVQALLFDAHAQQPPAPDSAGNSDLDADYPFPVPDTVEKAEKTYWAESRYPPKLLPLIPLHFFPLPSSPSSSYPNIPSNDTVSDGPPADSSMPSATPPQDLPPFFRSLHATCSDILEYENYTRSQGGPRKLKGNFGVGHTSNHHRHGSDTNPTIDKSSILSLDGDVDADTDSDPASASNPHSNLTSNLHSNPNPNTNPNTNTNPNMNPNSNLISISGFPRATITKANPRLTAHTVQSLAWGSSLGWTTLTANRTSVKAIVKEINAKVKVEMYESLIFGGVDGGGGPGAGVGAGAGTGAGAGWGTGAGGGAGAGRGAGAGGGAGTVSGNVDASGLEGPGAAGTLDSQAQVVSNVSTSPSLTSSSSNHLKAAIWIIDPRSLAEGMRADSVDD</sequence>
<feature type="region of interest" description="Disordered" evidence="1">
    <location>
        <begin position="561"/>
        <end position="653"/>
    </location>
</feature>
<dbReference type="OrthoDB" id="14527at2759"/>
<feature type="region of interest" description="Disordered" evidence="1">
    <location>
        <begin position="510"/>
        <end position="545"/>
    </location>
</feature>
<keyword evidence="3" id="KW-1185">Reference proteome</keyword>
<evidence type="ECO:0000256" key="1">
    <source>
        <dbReference type="SAM" id="MobiDB-lite"/>
    </source>
</evidence>
<dbReference type="HOGENOM" id="CLU_019578_0_0_1"/>
<feature type="compositionally biased region" description="Low complexity" evidence="1">
    <location>
        <begin position="613"/>
        <end position="651"/>
    </location>
</feature>
<evidence type="ECO:0000313" key="3">
    <source>
        <dbReference type="Proteomes" id="UP000053593"/>
    </source>
</evidence>
<feature type="compositionally biased region" description="Low complexity" evidence="1">
    <location>
        <begin position="510"/>
        <end position="519"/>
    </location>
</feature>
<proteinExistence type="predicted"/>
<reference evidence="2 3" key="1">
    <citation type="submission" date="2014-04" db="EMBL/GenBank/DDBJ databases">
        <title>Evolutionary Origins and Diversification of the Mycorrhizal Mutualists.</title>
        <authorList>
            <consortium name="DOE Joint Genome Institute"/>
            <consortium name="Mycorrhizal Genomics Consortium"/>
            <person name="Kohler A."/>
            <person name="Kuo A."/>
            <person name="Nagy L.G."/>
            <person name="Floudas D."/>
            <person name="Copeland A."/>
            <person name="Barry K.W."/>
            <person name="Cichocki N."/>
            <person name="Veneault-Fourrey C."/>
            <person name="LaButti K."/>
            <person name="Lindquist E.A."/>
            <person name="Lipzen A."/>
            <person name="Lundell T."/>
            <person name="Morin E."/>
            <person name="Murat C."/>
            <person name="Riley R."/>
            <person name="Ohm R."/>
            <person name="Sun H."/>
            <person name="Tunlid A."/>
            <person name="Henrissat B."/>
            <person name="Grigoriev I.V."/>
            <person name="Hibbett D.S."/>
            <person name="Martin F."/>
        </authorList>
    </citation>
    <scope>NUCLEOTIDE SEQUENCE [LARGE SCALE GENOMIC DNA]</scope>
    <source>
        <strain evidence="2 3">FD-317 M1</strain>
    </source>
</reference>
<organism evidence="2 3">
    <name type="scientific">Collybiopsis luxurians FD-317 M1</name>
    <dbReference type="NCBI Taxonomy" id="944289"/>
    <lineage>
        <taxon>Eukaryota</taxon>
        <taxon>Fungi</taxon>
        <taxon>Dikarya</taxon>
        <taxon>Basidiomycota</taxon>
        <taxon>Agaricomycotina</taxon>
        <taxon>Agaricomycetes</taxon>
        <taxon>Agaricomycetidae</taxon>
        <taxon>Agaricales</taxon>
        <taxon>Marasmiineae</taxon>
        <taxon>Omphalotaceae</taxon>
        <taxon>Collybiopsis</taxon>
        <taxon>Collybiopsis luxurians</taxon>
    </lineage>
</organism>
<dbReference type="PANTHER" id="PTHR13379">
    <property type="entry name" value="UNCHARACTERIZED DUF1308"/>
    <property type="match status" value="1"/>
</dbReference>
<accession>A0A0D0ANX9</accession>
<gene>
    <name evidence="2" type="ORF">GYMLUDRAFT_251626</name>
</gene>
<name>A0A0D0ANX9_9AGAR</name>
<protein>
    <submittedName>
        <fullName evidence="2">Uncharacterized protein</fullName>
    </submittedName>
</protein>
<evidence type="ECO:0000313" key="2">
    <source>
        <dbReference type="EMBL" id="KIK51950.1"/>
    </source>
</evidence>
<feature type="compositionally biased region" description="Polar residues" evidence="1">
    <location>
        <begin position="589"/>
        <end position="600"/>
    </location>
</feature>
<feature type="region of interest" description="Disordered" evidence="1">
    <location>
        <begin position="123"/>
        <end position="144"/>
    </location>
</feature>
<dbReference type="EMBL" id="KN834851">
    <property type="protein sequence ID" value="KIK51950.1"/>
    <property type="molecule type" value="Genomic_DNA"/>
</dbReference>